<protein>
    <recommendedName>
        <fullName evidence="3">Lipoprotein</fullName>
    </recommendedName>
</protein>
<evidence type="ECO:0000313" key="1">
    <source>
        <dbReference type="EMBL" id="GAA0711019.1"/>
    </source>
</evidence>
<sequence>MNKIGLAAVLCAIGVAACMHLREPSDAQLATLLLGERANPADANAPLDTNAIDCLRAWSGDKELAKGLPVRIAGEDGMKSCRGKLDTWVADATRNPDKFRFDDVSAPKTVRRAMALQEARRLSAAANPAAREVPAALARPAAPPAALATPDPTVDLGVAGSRLQEAETLCQQTQQAAAKKDANAGLKSFAEFCAGNLSKLRATMEQSAHSGQGSERLDAIAASADNIANVARSVLAAGN</sequence>
<comment type="caution">
    <text evidence="1">The sequence shown here is derived from an EMBL/GenBank/DDBJ whole genome shotgun (WGS) entry which is preliminary data.</text>
</comment>
<dbReference type="EMBL" id="BAAAEU010000006">
    <property type="protein sequence ID" value="GAA0711019.1"/>
    <property type="molecule type" value="Genomic_DNA"/>
</dbReference>
<dbReference type="PROSITE" id="PS51257">
    <property type="entry name" value="PROKAR_LIPOPROTEIN"/>
    <property type="match status" value="1"/>
</dbReference>
<proteinExistence type="predicted"/>
<reference evidence="2" key="1">
    <citation type="journal article" date="2019" name="Int. J. Syst. Evol. Microbiol.">
        <title>The Global Catalogue of Microorganisms (GCM) 10K type strain sequencing project: providing services to taxonomists for standard genome sequencing and annotation.</title>
        <authorList>
            <consortium name="The Broad Institute Genomics Platform"/>
            <consortium name="The Broad Institute Genome Sequencing Center for Infectious Disease"/>
            <person name="Wu L."/>
            <person name="Ma J."/>
        </authorList>
    </citation>
    <scope>NUCLEOTIDE SEQUENCE [LARGE SCALE GENOMIC DNA]</scope>
    <source>
        <strain evidence="2">JCM 15421</strain>
    </source>
</reference>
<organism evidence="1 2">
    <name type="scientific">Dokdonella soli</name>
    <dbReference type="NCBI Taxonomy" id="529810"/>
    <lineage>
        <taxon>Bacteria</taxon>
        <taxon>Pseudomonadati</taxon>
        <taxon>Pseudomonadota</taxon>
        <taxon>Gammaproteobacteria</taxon>
        <taxon>Lysobacterales</taxon>
        <taxon>Rhodanobacteraceae</taxon>
        <taxon>Dokdonella</taxon>
    </lineage>
</organism>
<accession>A0ABP3TKQ9</accession>
<evidence type="ECO:0008006" key="3">
    <source>
        <dbReference type="Google" id="ProtNLM"/>
    </source>
</evidence>
<keyword evidence="2" id="KW-1185">Reference proteome</keyword>
<name>A0ABP3TKQ9_9GAMM</name>
<gene>
    <name evidence="1" type="ORF">GCM10009105_12660</name>
</gene>
<evidence type="ECO:0000313" key="2">
    <source>
        <dbReference type="Proteomes" id="UP001501523"/>
    </source>
</evidence>
<dbReference type="Proteomes" id="UP001501523">
    <property type="component" value="Unassembled WGS sequence"/>
</dbReference>
<dbReference type="RefSeq" id="WP_343788318.1">
    <property type="nucleotide sequence ID" value="NZ_BAAAEU010000006.1"/>
</dbReference>